<keyword evidence="4" id="KW-0560">Oxidoreductase</keyword>
<dbReference type="Proteomes" id="UP001286456">
    <property type="component" value="Unassembled WGS sequence"/>
</dbReference>
<evidence type="ECO:0000256" key="2">
    <source>
        <dbReference type="ARBA" id="ARBA00022630"/>
    </source>
</evidence>
<keyword evidence="8" id="KW-1185">Reference proteome</keyword>
<dbReference type="InterPro" id="IPR036188">
    <property type="entry name" value="FAD/NAD-bd_sf"/>
</dbReference>
<evidence type="ECO:0000259" key="6">
    <source>
        <dbReference type="Pfam" id="PF01494"/>
    </source>
</evidence>
<dbReference type="EMBL" id="JAUEPO010000007">
    <property type="protein sequence ID" value="KAK3317799.1"/>
    <property type="molecule type" value="Genomic_DNA"/>
</dbReference>
<dbReference type="AlphaFoldDB" id="A0AAE0I3A9"/>
<protein>
    <recommendedName>
        <fullName evidence="6">FAD-binding domain-containing protein</fullName>
    </recommendedName>
</protein>
<reference evidence="7" key="1">
    <citation type="journal article" date="2023" name="Mol. Phylogenet. Evol.">
        <title>Genome-scale phylogeny and comparative genomics of the fungal order Sordariales.</title>
        <authorList>
            <person name="Hensen N."/>
            <person name="Bonometti L."/>
            <person name="Westerberg I."/>
            <person name="Brannstrom I.O."/>
            <person name="Guillou S."/>
            <person name="Cros-Aarteil S."/>
            <person name="Calhoun S."/>
            <person name="Haridas S."/>
            <person name="Kuo A."/>
            <person name="Mondo S."/>
            <person name="Pangilinan J."/>
            <person name="Riley R."/>
            <person name="LaButti K."/>
            <person name="Andreopoulos B."/>
            <person name="Lipzen A."/>
            <person name="Chen C."/>
            <person name="Yan M."/>
            <person name="Daum C."/>
            <person name="Ng V."/>
            <person name="Clum A."/>
            <person name="Steindorff A."/>
            <person name="Ohm R.A."/>
            <person name="Martin F."/>
            <person name="Silar P."/>
            <person name="Natvig D.O."/>
            <person name="Lalanne C."/>
            <person name="Gautier V."/>
            <person name="Ament-Velasquez S.L."/>
            <person name="Kruys A."/>
            <person name="Hutchinson M.I."/>
            <person name="Powell A.J."/>
            <person name="Barry K."/>
            <person name="Miller A.N."/>
            <person name="Grigoriev I.V."/>
            <person name="Debuchy R."/>
            <person name="Gladieux P."/>
            <person name="Hiltunen Thoren M."/>
            <person name="Johannesson H."/>
        </authorList>
    </citation>
    <scope>NUCLEOTIDE SEQUENCE</scope>
    <source>
        <strain evidence="7">SMH4131-1</strain>
    </source>
</reference>
<dbReference type="SUPFAM" id="SSF54373">
    <property type="entry name" value="FAD-linked reductases, C-terminal domain"/>
    <property type="match status" value="1"/>
</dbReference>
<keyword evidence="5" id="KW-0503">Monooxygenase</keyword>
<dbReference type="PRINTS" id="PR00420">
    <property type="entry name" value="RNGMNOXGNASE"/>
</dbReference>
<evidence type="ECO:0000313" key="8">
    <source>
        <dbReference type="Proteomes" id="UP001286456"/>
    </source>
</evidence>
<dbReference type="FunFam" id="3.50.50.60:FF:000115">
    <property type="entry name" value="Salicylate hydroxylase, putative"/>
    <property type="match status" value="1"/>
</dbReference>
<evidence type="ECO:0000256" key="3">
    <source>
        <dbReference type="ARBA" id="ARBA00022827"/>
    </source>
</evidence>
<keyword evidence="2" id="KW-0285">Flavoprotein</keyword>
<evidence type="ECO:0000256" key="4">
    <source>
        <dbReference type="ARBA" id="ARBA00023002"/>
    </source>
</evidence>
<proteinExistence type="inferred from homology"/>
<comment type="caution">
    <text evidence="7">The sequence shown here is derived from an EMBL/GenBank/DDBJ whole genome shotgun (WGS) entry which is preliminary data.</text>
</comment>
<sequence length="430" mass="47004">MTVDQQSSRPVLKVIIVGAGLAGLAAAISLKQAGHEVTVFERVPEVKEVGAGIQLAPNATRLMRKWGVLDELRKYAFQPETGALHSYTGAVIQRAPPGSLIERKYDAPYLVVHRADLIKVLYEGALRNGVEVRLGSDVSAIDFEAPSLSLATGEEFAADVILGADGDRSICRSTLYGKPDLPFPTGDVVYRIAVPRPEITEGHPSFHLMKSSSVNVWMGPGSHGVSYLMKDAVLNVVLVMKDTTGQKIMYGPQLADVDEMQKAFVGWDPALQELAKVEQSQVLKWSLFQINKPHTWVHESGKVALMGDAAHAMLPYLAQGASMAFEDAGVLGGIFANLTDRSEIPDALRIYQQIRKPRADEVRDRTLQQKAMYSLPDGPEQQERDAKLAFKGPLVGSPNALGDPIFQQWLWGYDAEIEGENAWAEFVESA</sequence>
<feature type="domain" description="FAD-binding" evidence="6">
    <location>
        <begin position="13"/>
        <end position="365"/>
    </location>
</feature>
<name>A0AAE0I3A9_9PEZI</name>
<evidence type="ECO:0000256" key="5">
    <source>
        <dbReference type="ARBA" id="ARBA00023033"/>
    </source>
</evidence>
<gene>
    <name evidence="7" type="ORF">B0T19DRAFT_488969</name>
</gene>
<dbReference type="SUPFAM" id="SSF51905">
    <property type="entry name" value="FAD/NAD(P)-binding domain"/>
    <property type="match status" value="1"/>
</dbReference>
<accession>A0AAE0I3A9</accession>
<evidence type="ECO:0000313" key="7">
    <source>
        <dbReference type="EMBL" id="KAK3317799.1"/>
    </source>
</evidence>
<dbReference type="PANTHER" id="PTHR13789:SF238">
    <property type="entry name" value="PUTATIVE (AFU_ORTHOLOGUE AFUA_2G01680)-RELATED"/>
    <property type="match status" value="1"/>
</dbReference>
<dbReference type="Pfam" id="PF01494">
    <property type="entry name" value="FAD_binding_3"/>
    <property type="match status" value="1"/>
</dbReference>
<dbReference type="PANTHER" id="PTHR13789">
    <property type="entry name" value="MONOOXYGENASE"/>
    <property type="match status" value="1"/>
</dbReference>
<keyword evidence="3" id="KW-0274">FAD</keyword>
<dbReference type="GO" id="GO:0071949">
    <property type="term" value="F:FAD binding"/>
    <property type="evidence" value="ECO:0007669"/>
    <property type="project" value="InterPro"/>
</dbReference>
<dbReference type="InterPro" id="IPR002938">
    <property type="entry name" value="FAD-bd"/>
</dbReference>
<dbReference type="InterPro" id="IPR050493">
    <property type="entry name" value="FAD-dep_Monooxygenase_BioMet"/>
</dbReference>
<organism evidence="7 8">
    <name type="scientific">Cercophora scortea</name>
    <dbReference type="NCBI Taxonomy" id="314031"/>
    <lineage>
        <taxon>Eukaryota</taxon>
        <taxon>Fungi</taxon>
        <taxon>Dikarya</taxon>
        <taxon>Ascomycota</taxon>
        <taxon>Pezizomycotina</taxon>
        <taxon>Sordariomycetes</taxon>
        <taxon>Sordariomycetidae</taxon>
        <taxon>Sordariales</taxon>
        <taxon>Lasiosphaeriaceae</taxon>
        <taxon>Cercophora</taxon>
    </lineage>
</organism>
<dbReference type="Gene3D" id="3.50.50.60">
    <property type="entry name" value="FAD/NAD(P)-binding domain"/>
    <property type="match status" value="1"/>
</dbReference>
<comment type="similarity">
    <text evidence="1">Belongs to the paxM FAD-dependent monooxygenase family.</text>
</comment>
<reference evidence="7" key="2">
    <citation type="submission" date="2023-06" db="EMBL/GenBank/DDBJ databases">
        <authorList>
            <consortium name="Lawrence Berkeley National Laboratory"/>
            <person name="Haridas S."/>
            <person name="Hensen N."/>
            <person name="Bonometti L."/>
            <person name="Westerberg I."/>
            <person name="Brannstrom I.O."/>
            <person name="Guillou S."/>
            <person name="Cros-Aarteil S."/>
            <person name="Calhoun S."/>
            <person name="Kuo A."/>
            <person name="Mondo S."/>
            <person name="Pangilinan J."/>
            <person name="Riley R."/>
            <person name="Labutti K."/>
            <person name="Andreopoulos B."/>
            <person name="Lipzen A."/>
            <person name="Chen C."/>
            <person name="Yanf M."/>
            <person name="Daum C."/>
            <person name="Ng V."/>
            <person name="Clum A."/>
            <person name="Steindorff A."/>
            <person name="Ohm R."/>
            <person name="Martin F."/>
            <person name="Silar P."/>
            <person name="Natvig D."/>
            <person name="Lalanne C."/>
            <person name="Gautier V."/>
            <person name="Ament-Velasquez S.L."/>
            <person name="Kruys A."/>
            <person name="Hutchinson M.I."/>
            <person name="Powell A.J."/>
            <person name="Barry K."/>
            <person name="Miller A.N."/>
            <person name="Grigoriev I.V."/>
            <person name="Debuchy R."/>
            <person name="Gladieux P."/>
            <person name="Thoren M.H."/>
            <person name="Johannesson H."/>
        </authorList>
    </citation>
    <scope>NUCLEOTIDE SEQUENCE</scope>
    <source>
        <strain evidence="7">SMH4131-1</strain>
    </source>
</reference>
<dbReference type="GO" id="GO:0004497">
    <property type="term" value="F:monooxygenase activity"/>
    <property type="evidence" value="ECO:0007669"/>
    <property type="project" value="UniProtKB-KW"/>
</dbReference>
<evidence type="ECO:0000256" key="1">
    <source>
        <dbReference type="ARBA" id="ARBA00007992"/>
    </source>
</evidence>